<proteinExistence type="inferred from homology"/>
<gene>
    <name evidence="11" type="primary">MED7_2</name>
    <name evidence="10" type="ORF">PGT21_023829</name>
    <name evidence="11" type="ORF">PGTUg99_021261</name>
</gene>
<keyword evidence="12" id="KW-1185">Reference proteome</keyword>
<feature type="compositionally biased region" description="Low complexity" evidence="9">
    <location>
        <begin position="237"/>
        <end position="252"/>
    </location>
</feature>
<dbReference type="EMBL" id="VSWC01000054">
    <property type="protein sequence ID" value="KAA1099885.1"/>
    <property type="molecule type" value="Genomic_DNA"/>
</dbReference>
<evidence type="ECO:0000313" key="13">
    <source>
        <dbReference type="Proteomes" id="UP000325313"/>
    </source>
</evidence>
<dbReference type="OrthoDB" id="10253553at2759"/>
<evidence type="ECO:0000256" key="7">
    <source>
        <dbReference type="ARBA" id="ARBA00023242"/>
    </source>
</evidence>
<evidence type="ECO:0000256" key="8">
    <source>
        <dbReference type="RuleBase" id="RU364060"/>
    </source>
</evidence>
<dbReference type="AlphaFoldDB" id="A0A5B0RCR5"/>
<keyword evidence="7 8" id="KW-0539">Nucleus</keyword>
<evidence type="ECO:0000256" key="9">
    <source>
        <dbReference type="SAM" id="MobiDB-lite"/>
    </source>
</evidence>
<feature type="region of interest" description="Disordered" evidence="9">
    <location>
        <begin position="233"/>
        <end position="280"/>
    </location>
</feature>
<evidence type="ECO:0000256" key="4">
    <source>
        <dbReference type="ARBA" id="ARBA00023015"/>
    </source>
</evidence>
<evidence type="ECO:0000313" key="11">
    <source>
        <dbReference type="EMBL" id="KAA1123497.1"/>
    </source>
</evidence>
<dbReference type="Pfam" id="PF05983">
    <property type="entry name" value="Med7"/>
    <property type="match status" value="1"/>
</dbReference>
<organism evidence="11 13">
    <name type="scientific">Puccinia graminis f. sp. tritici</name>
    <dbReference type="NCBI Taxonomy" id="56615"/>
    <lineage>
        <taxon>Eukaryota</taxon>
        <taxon>Fungi</taxon>
        <taxon>Dikarya</taxon>
        <taxon>Basidiomycota</taxon>
        <taxon>Pucciniomycotina</taxon>
        <taxon>Pucciniomycetes</taxon>
        <taxon>Pucciniales</taxon>
        <taxon>Pucciniaceae</taxon>
        <taxon>Puccinia</taxon>
    </lineage>
</organism>
<dbReference type="InterPro" id="IPR044888">
    <property type="entry name" value="Mediatior_Med7_sf"/>
</dbReference>
<evidence type="ECO:0000256" key="6">
    <source>
        <dbReference type="ARBA" id="ARBA00023163"/>
    </source>
</evidence>
<dbReference type="GO" id="GO:0006357">
    <property type="term" value="P:regulation of transcription by RNA polymerase II"/>
    <property type="evidence" value="ECO:0007669"/>
    <property type="project" value="InterPro"/>
</dbReference>
<feature type="region of interest" description="Disordered" evidence="9">
    <location>
        <begin position="143"/>
        <end position="168"/>
    </location>
</feature>
<evidence type="ECO:0000313" key="12">
    <source>
        <dbReference type="Proteomes" id="UP000324748"/>
    </source>
</evidence>
<dbReference type="Proteomes" id="UP000324748">
    <property type="component" value="Unassembled WGS sequence"/>
</dbReference>
<dbReference type="InterPro" id="IPR037212">
    <property type="entry name" value="Med7/Med21-like"/>
</dbReference>
<evidence type="ECO:0000313" key="10">
    <source>
        <dbReference type="EMBL" id="KAA1099885.1"/>
    </source>
</evidence>
<evidence type="ECO:0000256" key="1">
    <source>
        <dbReference type="ARBA" id="ARBA00004123"/>
    </source>
</evidence>
<evidence type="ECO:0000256" key="3">
    <source>
        <dbReference type="ARBA" id="ARBA00020631"/>
    </source>
</evidence>
<dbReference type="PANTHER" id="PTHR21428:SF11">
    <property type="entry name" value="MEDIATOR OF RNA POLYMERASE II TRANSCRIPTION SUBUNIT 7"/>
    <property type="match status" value="1"/>
</dbReference>
<dbReference type="InterPro" id="IPR009244">
    <property type="entry name" value="Mediatior_Med7"/>
</dbReference>
<reference evidence="12 13" key="1">
    <citation type="submission" date="2019-05" db="EMBL/GenBank/DDBJ databases">
        <title>Emergence of the Ug99 lineage of the wheat stem rust pathogen through somatic hybridization.</title>
        <authorList>
            <person name="Li F."/>
            <person name="Upadhyaya N.M."/>
            <person name="Sperschneider J."/>
            <person name="Matny O."/>
            <person name="Nguyen-Phuc H."/>
            <person name="Mago R."/>
            <person name="Raley C."/>
            <person name="Miller M.E."/>
            <person name="Silverstein K.A.T."/>
            <person name="Henningsen E."/>
            <person name="Hirsch C.D."/>
            <person name="Visser B."/>
            <person name="Pretorius Z.A."/>
            <person name="Steffenson B.J."/>
            <person name="Schwessinger B."/>
            <person name="Dodds P.N."/>
            <person name="Figueroa M."/>
        </authorList>
    </citation>
    <scope>NUCLEOTIDE SEQUENCE [LARGE SCALE GENOMIC DNA]</scope>
    <source>
        <strain evidence="10">21-0</strain>
        <strain evidence="11 13">Ug99</strain>
    </source>
</reference>
<dbReference type="GO" id="GO:0070847">
    <property type="term" value="C:core mediator complex"/>
    <property type="evidence" value="ECO:0007669"/>
    <property type="project" value="TreeGrafter"/>
</dbReference>
<comment type="similarity">
    <text evidence="2 8">Belongs to the Mediator complex subunit 7 family.</text>
</comment>
<dbReference type="SUPFAM" id="SSF140718">
    <property type="entry name" value="Mediator hinge subcomplex-like"/>
    <property type="match status" value="1"/>
</dbReference>
<dbReference type="Gene3D" id="6.10.140.200">
    <property type="match status" value="1"/>
</dbReference>
<sequence length="306" mass="33936">MESNEVNSSFFPPPPPRHKLFTNKNLSLAKRLRAEADDYQEISDEHPFDRSKQQEIVGEELNEVDLRTLIQPPLLDWIRQNNGWNAFSDHEPWPDSSSGRASLEGMPKLYDPKMERKDALQALLNTLIHGYLELLQVLTNEGPTSLSTSTTTTNTTTGGTAGTAPTSSKTDQIVSHIELTAFNIHGLCNELRPRQARETLKLMVAQQASEKRQKAILVSQTCEELRKQLVQIKNEHPSSSPADPRADPALPSKPRSPTQASNPTPIIQAQALRSQGTTTTRSAGYDFDLLASRLHNPLLPPSSSFS</sequence>
<comment type="subunit">
    <text evidence="8">Component of the Mediator complex.</text>
</comment>
<feature type="compositionally biased region" description="Polar residues" evidence="9">
    <location>
        <begin position="255"/>
        <end position="280"/>
    </location>
</feature>
<dbReference type="EMBL" id="VDEP01000208">
    <property type="protein sequence ID" value="KAA1123497.1"/>
    <property type="molecule type" value="Genomic_DNA"/>
</dbReference>
<protein>
    <recommendedName>
        <fullName evidence="3 8">Mediator of RNA polymerase II transcription subunit 7</fullName>
    </recommendedName>
</protein>
<comment type="caution">
    <text evidence="11">The sequence shown here is derived from an EMBL/GenBank/DDBJ whole genome shotgun (WGS) entry which is preliminary data.</text>
</comment>
<name>A0A5B0RCR5_PUCGR</name>
<dbReference type="Gene3D" id="6.10.140.1520">
    <property type="match status" value="1"/>
</dbReference>
<dbReference type="GO" id="GO:0016592">
    <property type="term" value="C:mediator complex"/>
    <property type="evidence" value="ECO:0007669"/>
    <property type="project" value="InterPro"/>
</dbReference>
<keyword evidence="6 8" id="KW-0804">Transcription</keyword>
<accession>A0A5B0RCR5</accession>
<keyword evidence="5 8" id="KW-0010">Activator</keyword>
<keyword evidence="4 8" id="KW-0805">Transcription regulation</keyword>
<dbReference type="Proteomes" id="UP000325313">
    <property type="component" value="Unassembled WGS sequence"/>
</dbReference>
<comment type="function">
    <text evidence="8">Component of the Mediator complex, a coactivator involved in the regulated transcription of nearly all RNA polymerase II-dependent genes. Mediator functions as a bridge to convey information from gene-specific regulatory proteins to the basal RNA polymerase II transcription machinery.</text>
</comment>
<evidence type="ECO:0000256" key="2">
    <source>
        <dbReference type="ARBA" id="ARBA00009994"/>
    </source>
</evidence>
<evidence type="ECO:0000256" key="5">
    <source>
        <dbReference type="ARBA" id="ARBA00023159"/>
    </source>
</evidence>
<comment type="subcellular location">
    <subcellularLocation>
        <location evidence="1 8">Nucleus</location>
    </subcellularLocation>
</comment>
<dbReference type="GO" id="GO:0003712">
    <property type="term" value="F:transcription coregulator activity"/>
    <property type="evidence" value="ECO:0007669"/>
    <property type="project" value="InterPro"/>
</dbReference>
<dbReference type="PANTHER" id="PTHR21428">
    <property type="entry name" value="MEDIATOR OF RNA POLYMERASE II TRANSCRIPTION SUBUNIT 7"/>
    <property type="match status" value="1"/>
</dbReference>